<keyword evidence="2" id="KW-1185">Reference proteome</keyword>
<name>A0ACC1AII1_9ROSI</name>
<organism evidence="1 2">
    <name type="scientific">Pistacia atlantica</name>
    <dbReference type="NCBI Taxonomy" id="434234"/>
    <lineage>
        <taxon>Eukaryota</taxon>
        <taxon>Viridiplantae</taxon>
        <taxon>Streptophyta</taxon>
        <taxon>Embryophyta</taxon>
        <taxon>Tracheophyta</taxon>
        <taxon>Spermatophyta</taxon>
        <taxon>Magnoliopsida</taxon>
        <taxon>eudicotyledons</taxon>
        <taxon>Gunneridae</taxon>
        <taxon>Pentapetalae</taxon>
        <taxon>rosids</taxon>
        <taxon>malvids</taxon>
        <taxon>Sapindales</taxon>
        <taxon>Anacardiaceae</taxon>
        <taxon>Pistacia</taxon>
    </lineage>
</organism>
<gene>
    <name evidence="1" type="ORF">Patl1_07598</name>
</gene>
<protein>
    <submittedName>
        <fullName evidence="1">Uncharacterized protein</fullName>
    </submittedName>
</protein>
<comment type="caution">
    <text evidence="1">The sequence shown here is derived from an EMBL/GenBank/DDBJ whole genome shotgun (WGS) entry which is preliminary data.</text>
</comment>
<proteinExistence type="predicted"/>
<accession>A0ACC1AII1</accession>
<evidence type="ECO:0000313" key="2">
    <source>
        <dbReference type="Proteomes" id="UP001164250"/>
    </source>
</evidence>
<sequence>MPGIWTKEQVEAWKPIVDAVHANGGIFFCQLWHVGRFSNEDFQPNGQAPISSTDKPLMHQIQASGIEIAHFTAPRRLRTDEVPQIVNDFRLAARNAIEGDILFSKIKDGLQASFSENSLDGIEIHRAHGYLTDQFMKDQINDWTDQYGGSLENHCGFALEIVEAVC</sequence>
<dbReference type="Proteomes" id="UP001164250">
    <property type="component" value="Chromosome 10"/>
</dbReference>
<evidence type="ECO:0000313" key="1">
    <source>
        <dbReference type="EMBL" id="KAJ0086460.1"/>
    </source>
</evidence>
<reference evidence="2" key="1">
    <citation type="journal article" date="2023" name="G3 (Bethesda)">
        <title>Genome assembly and association tests identify interacting loci associated with vigor, precocity, and sex in interspecific pistachio rootstocks.</title>
        <authorList>
            <person name="Palmer W."/>
            <person name="Jacygrad E."/>
            <person name="Sagayaradj S."/>
            <person name="Cavanaugh K."/>
            <person name="Han R."/>
            <person name="Bertier L."/>
            <person name="Beede B."/>
            <person name="Kafkas S."/>
            <person name="Golino D."/>
            <person name="Preece J."/>
            <person name="Michelmore R."/>
        </authorList>
    </citation>
    <scope>NUCLEOTIDE SEQUENCE [LARGE SCALE GENOMIC DNA]</scope>
</reference>
<dbReference type="EMBL" id="CM047906">
    <property type="protein sequence ID" value="KAJ0086460.1"/>
    <property type="molecule type" value="Genomic_DNA"/>
</dbReference>